<evidence type="ECO:0000313" key="2">
    <source>
        <dbReference type="EMBL" id="KDN70501.1"/>
    </source>
</evidence>
<comment type="caution">
    <text evidence="2">The sequence shown here is derived from an EMBL/GenBank/DDBJ whole genome shotgun (WGS) entry which is preliminary data.</text>
</comment>
<dbReference type="HOGENOM" id="CLU_1555150_0_0_1"/>
<feature type="coiled-coil region" evidence="1">
    <location>
        <begin position="25"/>
        <end position="92"/>
    </location>
</feature>
<proteinExistence type="predicted"/>
<keyword evidence="1" id="KW-0175">Coiled coil</keyword>
<protein>
    <submittedName>
        <fullName evidence="2">Uncharacterized protein</fullName>
    </submittedName>
</protein>
<dbReference type="AlphaFoldDB" id="A0A066XXJ7"/>
<evidence type="ECO:0000256" key="1">
    <source>
        <dbReference type="SAM" id="Coils"/>
    </source>
</evidence>
<reference evidence="3" key="1">
    <citation type="journal article" date="2014" name="Genome Announc.">
        <title>Draft genome sequence of Colletotrichum sublineola, a destructive pathogen of cultivated sorghum.</title>
        <authorList>
            <person name="Baroncelli R."/>
            <person name="Sanz-Martin J.M."/>
            <person name="Rech G.E."/>
            <person name="Sukno S.A."/>
            <person name="Thon M.R."/>
        </authorList>
    </citation>
    <scope>NUCLEOTIDE SEQUENCE [LARGE SCALE GENOMIC DNA]</scope>
    <source>
        <strain evidence="3">TX430BB</strain>
    </source>
</reference>
<dbReference type="Proteomes" id="UP000027238">
    <property type="component" value="Unassembled WGS sequence"/>
</dbReference>
<organism evidence="2 3">
    <name type="scientific">Colletotrichum sublineola</name>
    <name type="common">Sorghum anthracnose fungus</name>
    <dbReference type="NCBI Taxonomy" id="1173701"/>
    <lineage>
        <taxon>Eukaryota</taxon>
        <taxon>Fungi</taxon>
        <taxon>Dikarya</taxon>
        <taxon>Ascomycota</taxon>
        <taxon>Pezizomycotina</taxon>
        <taxon>Sordariomycetes</taxon>
        <taxon>Hypocreomycetidae</taxon>
        <taxon>Glomerellales</taxon>
        <taxon>Glomerellaceae</taxon>
        <taxon>Colletotrichum</taxon>
        <taxon>Colletotrichum graminicola species complex</taxon>
    </lineage>
</organism>
<name>A0A066XXJ7_COLSU</name>
<keyword evidence="3" id="KW-1185">Reference proteome</keyword>
<gene>
    <name evidence="2" type="ORF">CSUB01_07946</name>
</gene>
<sequence length="172" mass="19609">MFTSMSAPASPILPSGAAVVPCPLLTAIKNRIQEYNNARTNAEKTQKEDTEIRPIVKHGLLQTWSKLHNEEMERLDIRLRNLRQQLVGAGDEISILSNHISILHHEIEETVRSQEQAKIKARERIIQEHSNVRDRYRDELEKRLLADSLQNAMLIDDITRILNGKTTCAGKV</sequence>
<dbReference type="EMBL" id="JMSE01000338">
    <property type="protein sequence ID" value="KDN70501.1"/>
    <property type="molecule type" value="Genomic_DNA"/>
</dbReference>
<evidence type="ECO:0000313" key="3">
    <source>
        <dbReference type="Proteomes" id="UP000027238"/>
    </source>
</evidence>
<accession>A0A066XXJ7</accession>